<dbReference type="FunFam" id="3.20.140.10:FF:000006">
    <property type="entry name" value="Nicotinate phosphoribosyltransferase"/>
    <property type="match status" value="1"/>
</dbReference>
<dbReference type="Pfam" id="PF17956">
    <property type="entry name" value="NAPRTase_C"/>
    <property type="match status" value="1"/>
</dbReference>
<keyword evidence="2" id="KW-0479">Metal-binding</keyword>
<dbReference type="UniPathway" id="UPA00253"/>
<dbReference type="GO" id="GO:0009435">
    <property type="term" value="P:NAD+ biosynthetic process"/>
    <property type="evidence" value="ECO:0007669"/>
    <property type="project" value="UniProtKB-UniPathway"/>
</dbReference>
<gene>
    <name evidence="7" type="ORF">CGI_10020447</name>
</gene>
<dbReference type="GO" id="GO:0051639">
    <property type="term" value="P:actin filament network formation"/>
    <property type="evidence" value="ECO:0007669"/>
    <property type="project" value="TreeGrafter"/>
</dbReference>
<dbReference type="GO" id="GO:0046872">
    <property type="term" value="F:metal ion binding"/>
    <property type="evidence" value="ECO:0007669"/>
    <property type="project" value="UniProtKB-KW"/>
</dbReference>
<dbReference type="PROSITE" id="PS00020">
    <property type="entry name" value="ACTININ_2"/>
    <property type="match status" value="1"/>
</dbReference>
<organism evidence="7">
    <name type="scientific">Magallana gigas</name>
    <name type="common">Pacific oyster</name>
    <name type="synonym">Crassostrea gigas</name>
    <dbReference type="NCBI Taxonomy" id="29159"/>
    <lineage>
        <taxon>Eukaryota</taxon>
        <taxon>Metazoa</taxon>
        <taxon>Spiralia</taxon>
        <taxon>Lophotrochozoa</taxon>
        <taxon>Mollusca</taxon>
        <taxon>Bivalvia</taxon>
        <taxon>Autobranchia</taxon>
        <taxon>Pteriomorphia</taxon>
        <taxon>Ostreida</taxon>
        <taxon>Ostreoidea</taxon>
        <taxon>Ostreidae</taxon>
        <taxon>Magallana</taxon>
    </lineage>
</organism>
<dbReference type="InterPro" id="IPR039959">
    <property type="entry name" value="Fimbrin/Plastin"/>
</dbReference>
<dbReference type="CDD" id="cd21295">
    <property type="entry name" value="CH_PLS_rpt2"/>
    <property type="match status" value="1"/>
</dbReference>
<dbReference type="InParanoid" id="K1R2D6"/>
<dbReference type="CDD" id="cd21298">
    <property type="entry name" value="CH_PLS_rpt3"/>
    <property type="match status" value="1"/>
</dbReference>
<evidence type="ECO:0000256" key="3">
    <source>
        <dbReference type="ARBA" id="ARBA00022737"/>
    </source>
</evidence>
<evidence type="ECO:0000256" key="2">
    <source>
        <dbReference type="ARBA" id="ARBA00022723"/>
    </source>
</evidence>
<dbReference type="FunFam" id="1.10.418.10:FF:000042">
    <property type="entry name" value="Fimbrin, putative"/>
    <property type="match status" value="1"/>
</dbReference>
<dbReference type="GO" id="GO:0005884">
    <property type="term" value="C:actin filament"/>
    <property type="evidence" value="ECO:0007669"/>
    <property type="project" value="TreeGrafter"/>
</dbReference>
<dbReference type="GO" id="GO:0051015">
    <property type="term" value="F:actin filament binding"/>
    <property type="evidence" value="ECO:0007669"/>
    <property type="project" value="InterPro"/>
</dbReference>
<dbReference type="PANTHER" id="PTHR19961:SF18">
    <property type="entry name" value="FI19014P1"/>
    <property type="match status" value="1"/>
</dbReference>
<evidence type="ECO:0000256" key="1">
    <source>
        <dbReference type="ARBA" id="ARBA00004790"/>
    </source>
</evidence>
<feature type="domain" description="Calponin-homology (CH)" evidence="6">
    <location>
        <begin position="284"/>
        <end position="392"/>
    </location>
</feature>
<evidence type="ECO:0000259" key="6">
    <source>
        <dbReference type="PROSITE" id="PS50021"/>
    </source>
</evidence>
<dbReference type="InterPro" id="IPR041619">
    <property type="entry name" value="NAPRTase_C"/>
</dbReference>
<dbReference type="Gene3D" id="1.10.418.10">
    <property type="entry name" value="Calponin-like domain"/>
    <property type="match status" value="4"/>
</dbReference>
<feature type="domain" description="Calponin-homology (CH)" evidence="6">
    <location>
        <begin position="18"/>
        <end position="134"/>
    </location>
</feature>
<dbReference type="PANTHER" id="PTHR19961">
    <property type="entry name" value="FIMBRIN/PLASTIN"/>
    <property type="match status" value="1"/>
</dbReference>
<dbReference type="HOGENOM" id="CLU_015284_0_0_1"/>
<name>K1R2D6_MAGGI</name>
<keyword evidence="4" id="KW-0106">Calcium</keyword>
<dbReference type="Gene3D" id="3.20.140.10">
    <property type="entry name" value="nicotinate phosphoribosyltransferase"/>
    <property type="match status" value="1"/>
</dbReference>
<proteinExistence type="predicted"/>
<dbReference type="InterPro" id="IPR036872">
    <property type="entry name" value="CH_dom_sf"/>
</dbReference>
<dbReference type="FunFam" id="1.10.418.10:FF:000031">
    <property type="entry name" value="Fimbrin-2 like"/>
    <property type="match status" value="1"/>
</dbReference>
<keyword evidence="3" id="KW-0677">Repeat</keyword>
<dbReference type="EMBL" id="JH818849">
    <property type="protein sequence ID" value="EKC37694.1"/>
    <property type="molecule type" value="Genomic_DNA"/>
</dbReference>
<dbReference type="FunFam" id="1.10.418.10:FF:000066">
    <property type="entry name" value="plastin-1 isoform X2"/>
    <property type="match status" value="1"/>
</dbReference>
<dbReference type="CDD" id="cd21292">
    <property type="entry name" value="CH_PLS_rpt1"/>
    <property type="match status" value="1"/>
</dbReference>
<dbReference type="InterPro" id="IPR036068">
    <property type="entry name" value="Nicotinate_pribotase-like_C"/>
</dbReference>
<feature type="domain" description="Calponin-homology (CH)" evidence="6">
    <location>
        <begin position="162"/>
        <end position="268"/>
    </location>
</feature>
<comment type="pathway">
    <text evidence="1">Cofactor biosynthesis; NAD(+) biosynthesis.</text>
</comment>
<evidence type="ECO:0000313" key="7">
    <source>
        <dbReference type="EMBL" id="EKC37694.1"/>
    </source>
</evidence>
<dbReference type="PROSITE" id="PS50021">
    <property type="entry name" value="CH"/>
    <property type="match status" value="4"/>
</dbReference>
<dbReference type="GO" id="GO:0051017">
    <property type="term" value="P:actin filament bundle assembly"/>
    <property type="evidence" value="ECO:0007669"/>
    <property type="project" value="InterPro"/>
</dbReference>
<dbReference type="FunFam" id="1.10.418.10:FF:000010">
    <property type="entry name" value="Plastin-3 isoform 1"/>
    <property type="match status" value="1"/>
</dbReference>
<dbReference type="InterPro" id="IPR001589">
    <property type="entry name" value="Actinin_actin-bd_CS"/>
</dbReference>
<dbReference type="SUPFAM" id="SSF51690">
    <property type="entry name" value="Nicotinate/Quinolinate PRTase C-terminal domain-like"/>
    <property type="match status" value="1"/>
</dbReference>
<sequence length="706" mass="79687">MGGSSQASVEGTTHTVRKEEQKAFADWINRALADDPDCAKYLPLSSSGEDLYKNTQDGILLCKLINKSVPDTIDERAINKTNLSIYRRAENHNLALMSAQSIGCNIVNIGDDDLEKCKPHLVLGLLWQVIRIGLLSDINLANHPGLINLLEDGETPEDLKKLSPEQILIRWVNYHLRNAGVDRRIRNFQEDIKDSEAYCYLLEQIAPRENGVMSGPPLSEHNLEQRAELMLQEADKIGCRSFVSPKDVTSGNYKLNMAFVANLFNQYPALEPPEDMEMDVVEETREEKTYRNWMNSLGVQPYVHYLYSDLQDGLVYFKLYDIIRPGVVNWKKVIQKFNKLKINFEKLENCNYVVALGKECKFSLVGISGADINEGNPTLTLGLVWQLMRAYTLSILRQLAGGDSLINDAAIIEWANAKLKEGGKKSSFSGFNDSTLSDGRTIIDLIDCIRRGMINYDLVKDGASEEEKMSNAKYAISMARKAGAKVYALPEDIVDVKQKMIMTIFACLMARDMRSQQNGETERADYCTWPQGHEIDSFGVGTHLVTCQKQPALGGVYKLVEINRTPRIKLSEDVEKVTIPGRKQAYRLFGADGNALVDLMMQPSEEPPKPGQRVLCRHPFQESRRAYVIPAKVELLHKCYWDMGKVVQPLLSLCDLRTKALNSLKTIRIDHKRVLNPTPYKVSVSSQLYTFMHELWLQNAPIGELS</sequence>
<dbReference type="GO" id="GO:0005737">
    <property type="term" value="C:cytoplasm"/>
    <property type="evidence" value="ECO:0007669"/>
    <property type="project" value="TreeGrafter"/>
</dbReference>
<dbReference type="FunCoup" id="K1R2D6">
    <property type="interactions" value="720"/>
</dbReference>
<dbReference type="PROSITE" id="PS00019">
    <property type="entry name" value="ACTININ_1"/>
    <property type="match status" value="1"/>
</dbReference>
<dbReference type="GO" id="GO:0032432">
    <property type="term" value="C:actin filament bundle"/>
    <property type="evidence" value="ECO:0007669"/>
    <property type="project" value="TreeGrafter"/>
</dbReference>
<reference evidence="7" key="1">
    <citation type="journal article" date="2012" name="Nature">
        <title>The oyster genome reveals stress adaptation and complexity of shell formation.</title>
        <authorList>
            <person name="Zhang G."/>
            <person name="Fang X."/>
            <person name="Guo X."/>
            <person name="Li L."/>
            <person name="Luo R."/>
            <person name="Xu F."/>
            <person name="Yang P."/>
            <person name="Zhang L."/>
            <person name="Wang X."/>
            <person name="Qi H."/>
            <person name="Xiong Z."/>
            <person name="Que H."/>
            <person name="Xie Y."/>
            <person name="Holland P.W."/>
            <person name="Paps J."/>
            <person name="Zhu Y."/>
            <person name="Wu F."/>
            <person name="Chen Y."/>
            <person name="Wang J."/>
            <person name="Peng C."/>
            <person name="Meng J."/>
            <person name="Yang L."/>
            <person name="Liu J."/>
            <person name="Wen B."/>
            <person name="Zhang N."/>
            <person name="Huang Z."/>
            <person name="Zhu Q."/>
            <person name="Feng Y."/>
            <person name="Mount A."/>
            <person name="Hedgecock D."/>
            <person name="Xu Z."/>
            <person name="Liu Y."/>
            <person name="Domazet-Loso T."/>
            <person name="Du Y."/>
            <person name="Sun X."/>
            <person name="Zhang S."/>
            <person name="Liu B."/>
            <person name="Cheng P."/>
            <person name="Jiang X."/>
            <person name="Li J."/>
            <person name="Fan D."/>
            <person name="Wang W."/>
            <person name="Fu W."/>
            <person name="Wang T."/>
            <person name="Wang B."/>
            <person name="Zhang J."/>
            <person name="Peng Z."/>
            <person name="Li Y."/>
            <person name="Li N."/>
            <person name="Wang J."/>
            <person name="Chen M."/>
            <person name="He Y."/>
            <person name="Tan F."/>
            <person name="Song X."/>
            <person name="Zheng Q."/>
            <person name="Huang R."/>
            <person name="Yang H."/>
            <person name="Du X."/>
            <person name="Chen L."/>
            <person name="Yang M."/>
            <person name="Gaffney P.M."/>
            <person name="Wang S."/>
            <person name="Luo L."/>
            <person name="She Z."/>
            <person name="Ming Y."/>
            <person name="Huang W."/>
            <person name="Zhang S."/>
            <person name="Huang B."/>
            <person name="Zhang Y."/>
            <person name="Qu T."/>
            <person name="Ni P."/>
            <person name="Miao G."/>
            <person name="Wang J."/>
            <person name="Wang Q."/>
            <person name="Steinberg C.E."/>
            <person name="Wang H."/>
            <person name="Li N."/>
            <person name="Qian L."/>
            <person name="Zhang G."/>
            <person name="Li Y."/>
            <person name="Yang H."/>
            <person name="Liu X."/>
            <person name="Wang J."/>
            <person name="Yin Y."/>
            <person name="Wang J."/>
        </authorList>
    </citation>
    <scope>NUCLEOTIDE SEQUENCE [LARGE SCALE GENOMIC DNA]</scope>
    <source>
        <strain evidence="7">05x7-T-G4-1.051#20</strain>
    </source>
</reference>
<dbReference type="Pfam" id="PF00307">
    <property type="entry name" value="CH"/>
    <property type="match status" value="4"/>
</dbReference>
<dbReference type="CDD" id="cd21301">
    <property type="entry name" value="CH_PLS_rpt4"/>
    <property type="match status" value="1"/>
</dbReference>
<evidence type="ECO:0000256" key="5">
    <source>
        <dbReference type="ARBA" id="ARBA00023203"/>
    </source>
</evidence>
<dbReference type="AlphaFoldDB" id="K1R2D6"/>
<dbReference type="SUPFAM" id="SSF47576">
    <property type="entry name" value="Calponin-homology domain, CH-domain"/>
    <property type="match status" value="1"/>
</dbReference>
<keyword evidence="5" id="KW-0009">Actin-binding</keyword>
<protein>
    <submittedName>
        <fullName evidence="7">Plastin-3</fullName>
    </submittedName>
</protein>
<accession>K1R2D6</accession>
<dbReference type="InterPro" id="IPR001715">
    <property type="entry name" value="CH_dom"/>
</dbReference>
<dbReference type="SMART" id="SM00033">
    <property type="entry name" value="CH"/>
    <property type="match status" value="4"/>
</dbReference>
<evidence type="ECO:0000256" key="4">
    <source>
        <dbReference type="ARBA" id="ARBA00022837"/>
    </source>
</evidence>
<feature type="domain" description="Calponin-homology (CH)" evidence="6">
    <location>
        <begin position="405"/>
        <end position="513"/>
    </location>
</feature>